<organism evidence="7 8">
    <name type="scientific">Hirundo rustica rustica</name>
    <dbReference type="NCBI Taxonomy" id="333673"/>
    <lineage>
        <taxon>Eukaryota</taxon>
        <taxon>Metazoa</taxon>
        <taxon>Chordata</taxon>
        <taxon>Craniata</taxon>
        <taxon>Vertebrata</taxon>
        <taxon>Euteleostomi</taxon>
        <taxon>Archelosauria</taxon>
        <taxon>Archosauria</taxon>
        <taxon>Dinosauria</taxon>
        <taxon>Saurischia</taxon>
        <taxon>Theropoda</taxon>
        <taxon>Coelurosauria</taxon>
        <taxon>Aves</taxon>
        <taxon>Neognathae</taxon>
        <taxon>Neoaves</taxon>
        <taxon>Telluraves</taxon>
        <taxon>Australaves</taxon>
        <taxon>Passeriformes</taxon>
        <taxon>Sylvioidea</taxon>
        <taxon>Hirundinidae</taxon>
        <taxon>Hirundo</taxon>
    </lineage>
</organism>
<dbReference type="Proteomes" id="UP000269221">
    <property type="component" value="Unassembled WGS sequence"/>
</dbReference>
<evidence type="ECO:0000256" key="1">
    <source>
        <dbReference type="ARBA" id="ARBA00022741"/>
    </source>
</evidence>
<dbReference type="InterPro" id="IPR001752">
    <property type="entry name" value="Kinesin_motor_dom"/>
</dbReference>
<keyword evidence="2" id="KW-0067">ATP-binding</keyword>
<comment type="caution">
    <text evidence="3">Lacks conserved residue(s) required for the propagation of feature annotation.</text>
</comment>
<dbReference type="OrthoDB" id="3176171at2759"/>
<name>A0A3M0IS83_HIRRU</name>
<dbReference type="AlphaFoldDB" id="A0A3M0IS83"/>
<dbReference type="STRING" id="333673.A0A3M0IS83"/>
<keyword evidence="4" id="KW-0175">Coiled coil</keyword>
<dbReference type="PROSITE" id="PS50067">
    <property type="entry name" value="KINESIN_MOTOR_2"/>
    <property type="match status" value="1"/>
</dbReference>
<proteinExistence type="inferred from homology"/>
<keyword evidence="8" id="KW-1185">Reference proteome</keyword>
<keyword evidence="1" id="KW-0547">Nucleotide-binding</keyword>
<evidence type="ECO:0000256" key="2">
    <source>
        <dbReference type="ARBA" id="ARBA00022840"/>
    </source>
</evidence>
<dbReference type="GO" id="GO:0007018">
    <property type="term" value="P:microtubule-based movement"/>
    <property type="evidence" value="ECO:0007669"/>
    <property type="project" value="InterPro"/>
</dbReference>
<evidence type="ECO:0000256" key="3">
    <source>
        <dbReference type="PROSITE-ProRule" id="PRU00283"/>
    </source>
</evidence>
<accession>A0A3M0IS83</accession>
<protein>
    <recommendedName>
        <fullName evidence="6">Kinesin motor domain-containing protein</fullName>
    </recommendedName>
</protein>
<evidence type="ECO:0000313" key="8">
    <source>
        <dbReference type="Proteomes" id="UP000269221"/>
    </source>
</evidence>
<dbReference type="SUPFAM" id="SSF52540">
    <property type="entry name" value="P-loop containing nucleoside triphosphate hydrolases"/>
    <property type="match status" value="1"/>
</dbReference>
<feature type="coiled-coil region" evidence="4">
    <location>
        <begin position="184"/>
        <end position="211"/>
    </location>
</feature>
<evidence type="ECO:0000256" key="5">
    <source>
        <dbReference type="SAM" id="MobiDB-lite"/>
    </source>
</evidence>
<feature type="compositionally biased region" description="Basic and acidic residues" evidence="5">
    <location>
        <begin position="126"/>
        <end position="135"/>
    </location>
</feature>
<gene>
    <name evidence="7" type="ORF">DUI87_33900</name>
</gene>
<dbReference type="GO" id="GO:0005524">
    <property type="term" value="F:ATP binding"/>
    <property type="evidence" value="ECO:0007669"/>
    <property type="project" value="UniProtKB-KW"/>
</dbReference>
<reference evidence="7 8" key="1">
    <citation type="submission" date="2018-07" db="EMBL/GenBank/DDBJ databases">
        <title>A high quality draft genome assembly of the barn swallow (H. rustica rustica).</title>
        <authorList>
            <person name="Formenti G."/>
            <person name="Chiara M."/>
            <person name="Poveda L."/>
            <person name="Francoijs K.-J."/>
            <person name="Bonisoli-Alquati A."/>
            <person name="Canova L."/>
            <person name="Gianfranceschi L."/>
            <person name="Horner D.S."/>
            <person name="Saino N."/>
        </authorList>
    </citation>
    <scope>NUCLEOTIDE SEQUENCE [LARGE SCALE GENOMIC DNA]</scope>
    <source>
        <strain evidence="7">Chelidonia</strain>
        <tissue evidence="7">Blood</tissue>
    </source>
</reference>
<dbReference type="GO" id="GO:0003777">
    <property type="term" value="F:microtubule motor activity"/>
    <property type="evidence" value="ECO:0007669"/>
    <property type="project" value="InterPro"/>
</dbReference>
<evidence type="ECO:0000313" key="7">
    <source>
        <dbReference type="EMBL" id="RMB89703.1"/>
    </source>
</evidence>
<evidence type="ECO:0000256" key="4">
    <source>
        <dbReference type="SAM" id="Coils"/>
    </source>
</evidence>
<dbReference type="EMBL" id="QRBI01000270">
    <property type="protein sequence ID" value="RMB89703.1"/>
    <property type="molecule type" value="Genomic_DNA"/>
</dbReference>
<dbReference type="InterPro" id="IPR027417">
    <property type="entry name" value="P-loop_NTPase"/>
</dbReference>
<feature type="region of interest" description="Disordered" evidence="5">
    <location>
        <begin position="59"/>
        <end position="80"/>
    </location>
</feature>
<evidence type="ECO:0000259" key="6">
    <source>
        <dbReference type="PROSITE" id="PS50067"/>
    </source>
</evidence>
<comment type="caution">
    <text evidence="7">The sequence shown here is derived from an EMBL/GenBank/DDBJ whole genome shotgun (WGS) entry which is preliminary data.</text>
</comment>
<feature type="domain" description="Kinesin motor" evidence="6">
    <location>
        <begin position="1"/>
        <end position="22"/>
    </location>
</feature>
<dbReference type="GO" id="GO:0008017">
    <property type="term" value="F:microtubule binding"/>
    <property type="evidence" value="ECO:0007669"/>
    <property type="project" value="InterPro"/>
</dbReference>
<dbReference type="Gene3D" id="3.40.850.10">
    <property type="entry name" value="Kinesin motor domain"/>
    <property type="match status" value="1"/>
</dbReference>
<dbReference type="InterPro" id="IPR036961">
    <property type="entry name" value="Kinesin_motor_dom_sf"/>
</dbReference>
<dbReference type="PANTHER" id="PTHR47117">
    <property type="entry name" value="STAR-RELATED LIPID TRANSFER PROTEIN 9"/>
    <property type="match status" value="1"/>
</dbReference>
<feature type="region of interest" description="Disordered" evidence="5">
    <location>
        <begin position="113"/>
        <end position="142"/>
    </location>
</feature>
<sequence>MEICPVEESLSTLRYANRARNIRNKPCIKEDPKDALLREHQEEIKKLKAILAEQMGTRDLSGVPGEAGPAPGRLPRTAGSHTRLEKDISRLRDDFDLKVSVLQDLLRKEAGVEEAADAGAAGGRGEQARNKDLKEKHKRRKKYADERRLQLVAALQESNEDSSEQGPFNVYDSIQEEVGAKSKMLEVQEKLQAVEMEIKDLQLEFELLKTDYPSTIRHQERDLMLCQQLLD</sequence>
<comment type="similarity">
    <text evidence="3">Belongs to the TRAFAC class myosin-kinesin ATPase superfamily. Kinesin family.</text>
</comment>